<dbReference type="InterPro" id="IPR002347">
    <property type="entry name" value="SDR_fam"/>
</dbReference>
<keyword evidence="2" id="KW-0560">Oxidoreductase</keyword>
<dbReference type="Gene3D" id="3.40.50.720">
    <property type="entry name" value="NAD(P)-binding Rossmann-like Domain"/>
    <property type="match status" value="1"/>
</dbReference>
<dbReference type="Pfam" id="PF13561">
    <property type="entry name" value="adh_short_C2"/>
    <property type="match status" value="1"/>
</dbReference>
<dbReference type="PRINTS" id="PR00080">
    <property type="entry name" value="SDRFAMILY"/>
</dbReference>
<sequence length="299" mass="33099">MYPVYPYLGWETKCKKVPITFPPQHQNRQPGIESKMIPRPIYNNPYYYGSRKLINKVALITGGDSGIGRAVAVAFAKEKADVAIVYLYERCDALETKAAVEALGRRCLIIKGDIRRAKFCNEAVEKTLHTFGRLDILVNNAGVQFPQDSILDISNEQLENTFRTNIFSFFYMTKAALPYLDCGSSIINTSSITAYEGEETLIDYSSTKGAIVSFTRSLSKSLVEKGIRVNAVAPGPVWTPLIPSSFSANRVKTFGSDTPMKRAAQPFELAPTYVFLASDDSSYITGQMIHVNGGRMVTS</sequence>
<dbReference type="STRING" id="1503.CLPU_14c00190"/>
<comment type="similarity">
    <text evidence="1">Belongs to the short-chain dehydrogenases/reductases (SDR) family.</text>
</comment>
<dbReference type="PATRIC" id="fig|1503.3.peg.482"/>
<evidence type="ECO:0000313" key="4">
    <source>
        <dbReference type="Proteomes" id="UP000037267"/>
    </source>
</evidence>
<dbReference type="GO" id="GO:0016614">
    <property type="term" value="F:oxidoreductase activity, acting on CH-OH group of donors"/>
    <property type="evidence" value="ECO:0007669"/>
    <property type="project" value="UniProtKB-ARBA"/>
</dbReference>
<gene>
    <name evidence="3" type="ORF">CLPU_14c00190</name>
</gene>
<dbReference type="AlphaFoldDB" id="A0A0L0W834"/>
<reference evidence="4" key="1">
    <citation type="submission" date="2015-07" db="EMBL/GenBank/DDBJ databases">
        <title>Draft genome sequence of the purine-degrading Gottschalkia purinilyticum DSM 1384 (formerly Clostridium purinilyticum).</title>
        <authorList>
            <person name="Poehlein A."/>
            <person name="Schiel-Bengelsdorf B."/>
            <person name="Bengelsdorf F.R."/>
            <person name="Daniel R."/>
            <person name="Duerre P."/>
        </authorList>
    </citation>
    <scope>NUCLEOTIDE SEQUENCE [LARGE SCALE GENOMIC DNA]</scope>
    <source>
        <strain evidence="4">DSM 1384</strain>
    </source>
</reference>
<dbReference type="InterPro" id="IPR036291">
    <property type="entry name" value="NAD(P)-bd_dom_sf"/>
</dbReference>
<keyword evidence="4" id="KW-1185">Reference proteome</keyword>
<dbReference type="OrthoDB" id="9803333at2"/>
<dbReference type="RefSeq" id="WP_050356038.1">
    <property type="nucleotide sequence ID" value="NZ_LGSS01000014.1"/>
</dbReference>
<organism evidence="3 4">
    <name type="scientific">Gottschalkia purinilytica</name>
    <name type="common">Clostridium purinilyticum</name>
    <dbReference type="NCBI Taxonomy" id="1503"/>
    <lineage>
        <taxon>Bacteria</taxon>
        <taxon>Bacillati</taxon>
        <taxon>Bacillota</taxon>
        <taxon>Tissierellia</taxon>
        <taxon>Tissierellales</taxon>
        <taxon>Gottschalkiaceae</taxon>
        <taxon>Gottschalkia</taxon>
    </lineage>
</organism>
<dbReference type="PROSITE" id="PS00061">
    <property type="entry name" value="ADH_SHORT"/>
    <property type="match status" value="1"/>
</dbReference>
<evidence type="ECO:0000256" key="1">
    <source>
        <dbReference type="ARBA" id="ARBA00006484"/>
    </source>
</evidence>
<dbReference type="PANTHER" id="PTHR48107:SF16">
    <property type="entry name" value="NADPH-DEPENDENT ALDEHYDE REDUCTASE 1, CHLOROPLASTIC"/>
    <property type="match status" value="1"/>
</dbReference>
<dbReference type="FunFam" id="3.40.50.720:FF:000084">
    <property type="entry name" value="Short-chain dehydrogenase reductase"/>
    <property type="match status" value="1"/>
</dbReference>
<dbReference type="EMBL" id="LGSS01000014">
    <property type="protein sequence ID" value="KNF07601.1"/>
    <property type="molecule type" value="Genomic_DNA"/>
</dbReference>
<dbReference type="PRINTS" id="PR00081">
    <property type="entry name" value="GDHRDH"/>
</dbReference>
<accession>A0A0L0W834</accession>
<dbReference type="CDD" id="cd05355">
    <property type="entry name" value="SDR_c1"/>
    <property type="match status" value="1"/>
</dbReference>
<evidence type="ECO:0000313" key="3">
    <source>
        <dbReference type="EMBL" id="KNF07601.1"/>
    </source>
</evidence>
<evidence type="ECO:0000256" key="2">
    <source>
        <dbReference type="ARBA" id="ARBA00023002"/>
    </source>
</evidence>
<dbReference type="InterPro" id="IPR020904">
    <property type="entry name" value="Sc_DH/Rdtase_CS"/>
</dbReference>
<protein>
    <submittedName>
        <fullName evidence="3">Short chain dehydrogenase/reductase family protein</fullName>
    </submittedName>
</protein>
<dbReference type="GO" id="GO:0008206">
    <property type="term" value="P:bile acid metabolic process"/>
    <property type="evidence" value="ECO:0007669"/>
    <property type="project" value="UniProtKB-ARBA"/>
</dbReference>
<dbReference type="NCBIfam" id="NF005214">
    <property type="entry name" value="PRK06701.1"/>
    <property type="match status" value="1"/>
</dbReference>
<dbReference type="PANTHER" id="PTHR48107">
    <property type="entry name" value="NADPH-DEPENDENT ALDEHYDE REDUCTASE-LIKE PROTEIN, CHLOROPLASTIC-RELATED"/>
    <property type="match status" value="1"/>
</dbReference>
<dbReference type="Proteomes" id="UP000037267">
    <property type="component" value="Unassembled WGS sequence"/>
</dbReference>
<proteinExistence type="inferred from homology"/>
<name>A0A0L0W834_GOTPU</name>
<comment type="caution">
    <text evidence="3">The sequence shown here is derived from an EMBL/GenBank/DDBJ whole genome shotgun (WGS) entry which is preliminary data.</text>
</comment>
<dbReference type="SUPFAM" id="SSF51735">
    <property type="entry name" value="NAD(P)-binding Rossmann-fold domains"/>
    <property type="match status" value="1"/>
</dbReference>